<evidence type="ECO:0000256" key="2">
    <source>
        <dbReference type="ARBA" id="ARBA00022448"/>
    </source>
</evidence>
<dbReference type="InterPro" id="IPR017871">
    <property type="entry name" value="ABC_transporter-like_CS"/>
</dbReference>
<dbReference type="InterPro" id="IPR003439">
    <property type="entry name" value="ABC_transporter-like_ATP-bd"/>
</dbReference>
<dbReference type="PANTHER" id="PTHR43335:SF4">
    <property type="entry name" value="ABC TRANSPORTER, ATP-BINDING PROTEIN"/>
    <property type="match status" value="1"/>
</dbReference>
<dbReference type="SMART" id="SM00382">
    <property type="entry name" value="AAA"/>
    <property type="match status" value="1"/>
</dbReference>
<evidence type="ECO:0000256" key="3">
    <source>
        <dbReference type="ARBA" id="ARBA00022741"/>
    </source>
</evidence>
<feature type="domain" description="ABC transporter" evidence="5">
    <location>
        <begin position="5"/>
        <end position="235"/>
    </location>
</feature>
<evidence type="ECO:0000313" key="6">
    <source>
        <dbReference type="EMBL" id="MST49539.1"/>
    </source>
</evidence>
<name>A0A7K0K287_9ACTO</name>
<keyword evidence="4 6" id="KW-0067">ATP-binding</keyword>
<keyword evidence="3" id="KW-0547">Nucleotide-binding</keyword>
<reference evidence="6 7" key="1">
    <citation type="submission" date="2019-08" db="EMBL/GenBank/DDBJ databases">
        <title>In-depth cultivation of the pig gut microbiome towards novel bacterial diversity and tailored functional studies.</title>
        <authorList>
            <person name="Wylensek D."/>
            <person name="Hitch T.C.A."/>
            <person name="Clavel T."/>
        </authorList>
    </citation>
    <scope>NUCLEOTIDE SEQUENCE [LARGE SCALE GENOMIC DNA]</scope>
    <source>
        <strain evidence="6 7">RF-GAM-744-WT-7</strain>
    </source>
</reference>
<dbReference type="InterPro" id="IPR027417">
    <property type="entry name" value="P-loop_NTPase"/>
</dbReference>
<dbReference type="SUPFAM" id="SSF52540">
    <property type="entry name" value="P-loop containing nucleoside triphosphate hydrolases"/>
    <property type="match status" value="1"/>
</dbReference>
<evidence type="ECO:0000256" key="1">
    <source>
        <dbReference type="ARBA" id="ARBA00005417"/>
    </source>
</evidence>
<dbReference type="Gene3D" id="3.40.50.300">
    <property type="entry name" value="P-loop containing nucleotide triphosphate hydrolases"/>
    <property type="match status" value="1"/>
</dbReference>
<evidence type="ECO:0000256" key="4">
    <source>
        <dbReference type="ARBA" id="ARBA00022840"/>
    </source>
</evidence>
<dbReference type="GO" id="GO:0016887">
    <property type="term" value="F:ATP hydrolysis activity"/>
    <property type="evidence" value="ECO:0007669"/>
    <property type="project" value="InterPro"/>
</dbReference>
<sequence>MEYAIETKALSKVYGEQAVVQDLSIHVPQGGIYGFLGPNGAGKSTTMKMLLGLVKPSGGQITAFPSGEGQGAEKILPGRLVGSLIEGPAFYPNLSAEENVDLLCDYLGVPRPQGREALGVVGLAGVTGKKPAKAFSLGMKQRLGMALALAPNPPVLILDEPTNGLDPAGVVEMRHLIINWARQRGTTVMISSHILSEIEQMADYVGIISAGTLRFEGRMDDLRSAGHLQLQVSDPQAAAGLIASSGIAHQVDRQSSSVTLPVLSDEAVASLVASLVNQQVKVYRVQLVRQSLEEAFLALTDPIYTSKVVAQ</sequence>
<dbReference type="AlphaFoldDB" id="A0A7K0K287"/>
<dbReference type="GO" id="GO:0005524">
    <property type="term" value="F:ATP binding"/>
    <property type="evidence" value="ECO:0007669"/>
    <property type="project" value="UniProtKB-KW"/>
</dbReference>
<dbReference type="Pfam" id="PF00005">
    <property type="entry name" value="ABC_tran"/>
    <property type="match status" value="1"/>
</dbReference>
<dbReference type="PROSITE" id="PS00211">
    <property type="entry name" value="ABC_TRANSPORTER_1"/>
    <property type="match status" value="1"/>
</dbReference>
<comment type="caution">
    <text evidence="6">The sequence shown here is derived from an EMBL/GenBank/DDBJ whole genome shotgun (WGS) entry which is preliminary data.</text>
</comment>
<gene>
    <name evidence="6" type="ORF">FYJ63_04730</name>
</gene>
<protein>
    <submittedName>
        <fullName evidence="6">ATP-binding cassette domain-containing protein</fullName>
    </submittedName>
</protein>
<dbReference type="PANTHER" id="PTHR43335">
    <property type="entry name" value="ABC TRANSPORTER, ATP-BINDING PROTEIN"/>
    <property type="match status" value="1"/>
</dbReference>
<keyword evidence="2" id="KW-0813">Transport</keyword>
<organism evidence="6 7">
    <name type="scientific">Mobiluncus porci</name>
    <dbReference type="NCBI Taxonomy" id="2652278"/>
    <lineage>
        <taxon>Bacteria</taxon>
        <taxon>Bacillati</taxon>
        <taxon>Actinomycetota</taxon>
        <taxon>Actinomycetes</taxon>
        <taxon>Actinomycetales</taxon>
        <taxon>Actinomycetaceae</taxon>
        <taxon>Mobiluncus</taxon>
    </lineage>
</organism>
<evidence type="ECO:0000259" key="5">
    <source>
        <dbReference type="PROSITE" id="PS50893"/>
    </source>
</evidence>
<dbReference type="RefSeq" id="WP_154544337.1">
    <property type="nucleotide sequence ID" value="NZ_VUMY01000007.1"/>
</dbReference>
<dbReference type="Proteomes" id="UP000442535">
    <property type="component" value="Unassembled WGS sequence"/>
</dbReference>
<dbReference type="CDD" id="cd03268">
    <property type="entry name" value="ABC_BcrA_bacitracin_resist"/>
    <property type="match status" value="1"/>
</dbReference>
<accession>A0A7K0K287</accession>
<evidence type="ECO:0000313" key="7">
    <source>
        <dbReference type="Proteomes" id="UP000442535"/>
    </source>
</evidence>
<dbReference type="EMBL" id="VUMY01000007">
    <property type="protein sequence ID" value="MST49539.1"/>
    <property type="molecule type" value="Genomic_DNA"/>
</dbReference>
<dbReference type="PROSITE" id="PS50893">
    <property type="entry name" value="ABC_TRANSPORTER_2"/>
    <property type="match status" value="1"/>
</dbReference>
<keyword evidence="7" id="KW-1185">Reference proteome</keyword>
<proteinExistence type="inferred from homology"/>
<dbReference type="InterPro" id="IPR003593">
    <property type="entry name" value="AAA+_ATPase"/>
</dbReference>
<comment type="similarity">
    <text evidence="1">Belongs to the ABC transporter superfamily.</text>
</comment>